<dbReference type="AlphaFoldDB" id="A0ABD6AZL6"/>
<dbReference type="PANTHER" id="PTHR21340">
    <property type="entry name" value="DIADENOSINE 5,5-P1,P4-TETRAPHOSPHATE PYROPHOSPHOHYDROLASE MUTT"/>
    <property type="match status" value="1"/>
</dbReference>
<dbReference type="InterPro" id="IPR020084">
    <property type="entry name" value="NUDIX_hydrolase_CS"/>
</dbReference>
<comment type="caution">
    <text evidence="3">The sequence shown here is derived from an EMBL/GenBank/DDBJ whole genome shotgun (WGS) entry which is preliminary data.</text>
</comment>
<dbReference type="CDD" id="cd02883">
    <property type="entry name" value="NUDIX_Hydrolase"/>
    <property type="match status" value="1"/>
</dbReference>
<evidence type="ECO:0000259" key="2">
    <source>
        <dbReference type="PROSITE" id="PS51462"/>
    </source>
</evidence>
<organism evidence="3 4">
    <name type="scientific">Halomarina rubra</name>
    <dbReference type="NCBI Taxonomy" id="2071873"/>
    <lineage>
        <taxon>Archaea</taxon>
        <taxon>Methanobacteriati</taxon>
        <taxon>Methanobacteriota</taxon>
        <taxon>Stenosarchaea group</taxon>
        <taxon>Halobacteria</taxon>
        <taxon>Halobacteriales</taxon>
        <taxon>Natronomonadaceae</taxon>
        <taxon>Halomarina</taxon>
    </lineage>
</organism>
<evidence type="ECO:0000313" key="4">
    <source>
        <dbReference type="Proteomes" id="UP001597187"/>
    </source>
</evidence>
<dbReference type="InterPro" id="IPR015797">
    <property type="entry name" value="NUDIX_hydrolase-like_dom_sf"/>
</dbReference>
<evidence type="ECO:0000313" key="3">
    <source>
        <dbReference type="EMBL" id="MFD1515385.1"/>
    </source>
</evidence>
<dbReference type="PANTHER" id="PTHR21340:SF0">
    <property type="entry name" value="BIS(5'-NUCLEOSYL)-TETRAPHOSPHATASE [ASYMMETRICAL]"/>
    <property type="match status" value="1"/>
</dbReference>
<protein>
    <submittedName>
        <fullName evidence="3">NUDIX hydrolase</fullName>
        <ecNumber evidence="3">3.6.-.-</ecNumber>
    </submittedName>
</protein>
<dbReference type="Pfam" id="PF00293">
    <property type="entry name" value="NUDIX"/>
    <property type="match status" value="1"/>
</dbReference>
<sequence>MTVDECWFLSREADQRAQRAYHDLTDRYDDYIAFERTERVSRGRFERLARRVRDCGAPYGAHTVVHREADGAPDELLLVRHEGVDLWVLPGGCVEREESYRQTARRELGEEAGVDATYDGLAMVTRLTIRSGEYETTGVLPVFAARAESFAPEVTDPDCEISAARWFGFDELPADTRDREDLLAWHAEAH</sequence>
<dbReference type="GO" id="GO:0016787">
    <property type="term" value="F:hydrolase activity"/>
    <property type="evidence" value="ECO:0007669"/>
    <property type="project" value="UniProtKB-KW"/>
</dbReference>
<dbReference type="PROSITE" id="PS00893">
    <property type="entry name" value="NUDIX_BOX"/>
    <property type="match status" value="1"/>
</dbReference>
<keyword evidence="1 3" id="KW-0378">Hydrolase</keyword>
<reference evidence="3 4" key="1">
    <citation type="journal article" date="2019" name="Int. J. Syst. Evol. Microbiol.">
        <title>The Global Catalogue of Microorganisms (GCM) 10K type strain sequencing project: providing services to taxonomists for standard genome sequencing and annotation.</title>
        <authorList>
            <consortium name="The Broad Institute Genomics Platform"/>
            <consortium name="The Broad Institute Genome Sequencing Center for Infectious Disease"/>
            <person name="Wu L."/>
            <person name="Ma J."/>
        </authorList>
    </citation>
    <scope>NUCLEOTIDE SEQUENCE [LARGE SCALE GENOMIC DNA]</scope>
    <source>
        <strain evidence="3 4">CGMCC 1.12563</strain>
    </source>
</reference>
<gene>
    <name evidence="3" type="ORF">ACFSBT_19065</name>
</gene>
<dbReference type="PROSITE" id="PS51462">
    <property type="entry name" value="NUDIX"/>
    <property type="match status" value="1"/>
</dbReference>
<dbReference type="Proteomes" id="UP001597187">
    <property type="component" value="Unassembled WGS sequence"/>
</dbReference>
<dbReference type="SUPFAM" id="SSF55811">
    <property type="entry name" value="Nudix"/>
    <property type="match status" value="1"/>
</dbReference>
<dbReference type="InterPro" id="IPR051325">
    <property type="entry name" value="Nudix_hydrolase_domain"/>
</dbReference>
<name>A0ABD6AZL6_9EURY</name>
<accession>A0ABD6AZL6</accession>
<dbReference type="EMBL" id="JBHUDC010000008">
    <property type="protein sequence ID" value="MFD1515385.1"/>
    <property type="molecule type" value="Genomic_DNA"/>
</dbReference>
<dbReference type="RefSeq" id="WP_250875305.1">
    <property type="nucleotide sequence ID" value="NZ_JALXFV010000008.1"/>
</dbReference>
<dbReference type="Gene3D" id="3.90.79.10">
    <property type="entry name" value="Nucleoside Triphosphate Pyrophosphohydrolase"/>
    <property type="match status" value="1"/>
</dbReference>
<keyword evidence="4" id="KW-1185">Reference proteome</keyword>
<dbReference type="EC" id="3.6.-.-" evidence="3"/>
<proteinExistence type="predicted"/>
<evidence type="ECO:0000256" key="1">
    <source>
        <dbReference type="ARBA" id="ARBA00022801"/>
    </source>
</evidence>
<dbReference type="InterPro" id="IPR000086">
    <property type="entry name" value="NUDIX_hydrolase_dom"/>
</dbReference>
<feature type="domain" description="Nudix hydrolase" evidence="2">
    <location>
        <begin position="58"/>
        <end position="189"/>
    </location>
</feature>